<dbReference type="EMBL" id="KL647473">
    <property type="protein sequence ID" value="KEY74818.1"/>
    <property type="molecule type" value="Genomic_DNA"/>
</dbReference>
<feature type="region of interest" description="Disordered" evidence="1">
    <location>
        <begin position="521"/>
        <end position="541"/>
    </location>
</feature>
<dbReference type="OrthoDB" id="21502at2759"/>
<dbReference type="AlphaFoldDB" id="A0A084BB89"/>
<keyword evidence="3" id="KW-1185">Reference proteome</keyword>
<proteinExistence type="predicted"/>
<feature type="region of interest" description="Disordered" evidence="1">
    <location>
        <begin position="1"/>
        <end position="20"/>
    </location>
</feature>
<name>A0A084BB89_STACB</name>
<sequence>MVKTYQMPSSKSLRDADEMVASSGEASQGDIVFPIHEFDDSPVNRFSMHWTLRFDAVLDTDKLCASLEYLLNLEGWKKLGGRLHLSAEDKIEIRTPRVYTKQRPPFQFSKQVFAGRTLDHPVAKNLPRARGKAELFPGIAWQFNPLTIGPEWALDFANHVARREPILGIHVALFDDATLISIRWVHVVCDYMGMKGLLLAWTMALHERYEDIPPFLGAYEDPLKRVGASPSEEPYVLADMQLTPDAFKKTYDRYLEHVEAYPTTVRRMFVLPPWALRRIKMDFIGGSSSDKLEILPKGALFNGQFVSDGDILAVWSARLCCGILPAARDRPVLIMGMYEARSCLPDIFPRREDKPSASPFFVANATFSTYSNTTLRTLRQEPLVKTALVVRQAVASQTRAPQVHALLHRLREAAANAPENPAVYAREDSWILVSSNFSKMDYFNAIDFSPAVVATAAEDHGASPGKIAWHQWTTLEHTIHIRNQFQVGGRDAKGNTWMMAILPPETWAVVEAHLASLSDDAVQPKPPGVTVKPEAAERSKL</sequence>
<dbReference type="HOGENOM" id="CLU_029797_2_1_1"/>
<dbReference type="InterPro" id="IPR023213">
    <property type="entry name" value="CAT-like_dom_sf"/>
</dbReference>
<evidence type="ECO:0000313" key="3">
    <source>
        <dbReference type="Proteomes" id="UP000028045"/>
    </source>
</evidence>
<feature type="compositionally biased region" description="Polar residues" evidence="1">
    <location>
        <begin position="1"/>
        <end position="11"/>
    </location>
</feature>
<accession>A0A084BB89</accession>
<evidence type="ECO:0000256" key="1">
    <source>
        <dbReference type="SAM" id="MobiDB-lite"/>
    </source>
</evidence>
<dbReference type="Proteomes" id="UP000028045">
    <property type="component" value="Unassembled WGS sequence"/>
</dbReference>
<dbReference type="Gene3D" id="3.30.559.10">
    <property type="entry name" value="Chloramphenicol acetyltransferase-like domain"/>
    <property type="match status" value="2"/>
</dbReference>
<protein>
    <submittedName>
        <fullName evidence="2">Uncharacterized protein</fullName>
    </submittedName>
</protein>
<organism evidence="2 3">
    <name type="scientific">Stachybotrys chartarum (strain CBS 109288 / IBT 7711)</name>
    <name type="common">Toxic black mold</name>
    <name type="synonym">Stilbospora chartarum</name>
    <dbReference type="NCBI Taxonomy" id="1280523"/>
    <lineage>
        <taxon>Eukaryota</taxon>
        <taxon>Fungi</taxon>
        <taxon>Dikarya</taxon>
        <taxon>Ascomycota</taxon>
        <taxon>Pezizomycotina</taxon>
        <taxon>Sordariomycetes</taxon>
        <taxon>Hypocreomycetidae</taxon>
        <taxon>Hypocreales</taxon>
        <taxon>Stachybotryaceae</taxon>
        <taxon>Stachybotrys</taxon>
    </lineage>
</organism>
<evidence type="ECO:0000313" key="2">
    <source>
        <dbReference type="EMBL" id="KEY74818.1"/>
    </source>
</evidence>
<reference evidence="2 3" key="1">
    <citation type="journal article" date="2014" name="BMC Genomics">
        <title>Comparative genome sequencing reveals chemotype-specific gene clusters in the toxigenic black mold Stachybotrys.</title>
        <authorList>
            <person name="Semeiks J."/>
            <person name="Borek D."/>
            <person name="Otwinowski Z."/>
            <person name="Grishin N.V."/>
        </authorList>
    </citation>
    <scope>NUCLEOTIDE SEQUENCE [LARGE SCALE GENOMIC DNA]</scope>
    <source>
        <strain evidence="3">CBS 109288 / IBT 7711</strain>
    </source>
</reference>
<gene>
    <name evidence="2" type="ORF">S7711_06505</name>
</gene>